<organism evidence="1 2">
    <name type="scientific">Aquatica leii</name>
    <dbReference type="NCBI Taxonomy" id="1421715"/>
    <lineage>
        <taxon>Eukaryota</taxon>
        <taxon>Metazoa</taxon>
        <taxon>Ecdysozoa</taxon>
        <taxon>Arthropoda</taxon>
        <taxon>Hexapoda</taxon>
        <taxon>Insecta</taxon>
        <taxon>Pterygota</taxon>
        <taxon>Neoptera</taxon>
        <taxon>Endopterygota</taxon>
        <taxon>Coleoptera</taxon>
        <taxon>Polyphaga</taxon>
        <taxon>Elateriformia</taxon>
        <taxon>Elateroidea</taxon>
        <taxon>Lampyridae</taxon>
        <taxon>Luciolinae</taxon>
        <taxon>Aquatica</taxon>
    </lineage>
</organism>
<reference evidence="2" key="1">
    <citation type="submission" date="2023-01" db="EMBL/GenBank/DDBJ databases">
        <title>Key to firefly adult light organ development and bioluminescence: homeobox transcription factors regulate luciferase expression and transportation to peroxisome.</title>
        <authorList>
            <person name="Fu X."/>
        </authorList>
    </citation>
    <scope>NUCLEOTIDE SEQUENCE [LARGE SCALE GENOMIC DNA]</scope>
</reference>
<dbReference type="Proteomes" id="UP001353858">
    <property type="component" value="Unassembled WGS sequence"/>
</dbReference>
<dbReference type="EMBL" id="JARPUR010000007">
    <property type="protein sequence ID" value="KAK4873247.1"/>
    <property type="molecule type" value="Genomic_DNA"/>
</dbReference>
<gene>
    <name evidence="1" type="ORF">RN001_015276</name>
</gene>
<comment type="caution">
    <text evidence="1">The sequence shown here is derived from an EMBL/GenBank/DDBJ whole genome shotgun (WGS) entry which is preliminary data.</text>
</comment>
<proteinExistence type="predicted"/>
<dbReference type="AlphaFoldDB" id="A0AAN7PQK8"/>
<sequence length="273" mass="31803">MKSFFEKNNLLQPTLHYMKSFENNDKLTNFVQGELWKEKIQLYPNKIVLPYFLYIDDFEINNPLGSHLTKHSICNIYYSFPALPIEESKLENVFYGAVTKSRDLKNQWNINANDKNVIVSVHFISGLVIGDNLGLNSFLNLNKSFSCNFFCRFCRASEEDTLKLSSEKNELIRTAANYEIDALINANFGVAKNSQLNSIPSFHVVNNYYADVMHDLFKGICHYNFCHIIDYFISMKYFDLDTLKDRKQNFEYGPTEIDNISSKIEPHHLKKPK</sequence>
<accession>A0AAN7PQK8</accession>
<evidence type="ECO:0000313" key="1">
    <source>
        <dbReference type="EMBL" id="KAK4873247.1"/>
    </source>
</evidence>
<protein>
    <submittedName>
        <fullName evidence="1">Uncharacterized protein</fullName>
    </submittedName>
</protein>
<keyword evidence="2" id="KW-1185">Reference proteome</keyword>
<name>A0AAN7PQK8_9COLE</name>
<evidence type="ECO:0000313" key="2">
    <source>
        <dbReference type="Proteomes" id="UP001353858"/>
    </source>
</evidence>